<name>Q6H990_9VIRU</name>
<organism evidence="1">
    <name type="scientific">Torque teno virus</name>
    <dbReference type="NCBI Taxonomy" id="68887"/>
    <lineage>
        <taxon>Viruses</taxon>
        <taxon>Monodnaviria</taxon>
        <taxon>Shotokuvirae</taxon>
        <taxon>Commensaviricota</taxon>
        <taxon>Cardeaviricetes</taxon>
        <taxon>Sanitavirales</taxon>
        <taxon>Anelloviridae</taxon>
    </lineage>
</organism>
<accession>Q6H990</accession>
<evidence type="ECO:0008006" key="2">
    <source>
        <dbReference type="Google" id="ProtNLM"/>
    </source>
</evidence>
<protein>
    <recommendedName>
        <fullName evidence="2">Capsid protein</fullName>
    </recommendedName>
</protein>
<proteinExistence type="predicted"/>
<evidence type="ECO:0000313" key="1">
    <source>
        <dbReference type="EMBL" id="CAF05761.1"/>
    </source>
</evidence>
<sequence>MAWGWWKRRRRWWFRKRWTRGRLRRR</sequence>
<dbReference type="EMBL" id="AJ620236">
    <property type="protein sequence ID" value="CAF05761.1"/>
    <property type="molecule type" value="Genomic_DNA"/>
</dbReference>
<reference evidence="1" key="1">
    <citation type="journal article" date="2004" name="J. Virol.">
        <title>Isolation of multiple TT virus genotypes from spleen biopsy tissue from a Hodgkin's disease patient: genome reorganization and diversity in the hypervariable region.</title>
        <authorList>
            <person name="Jelcic I."/>
            <person name="Hotz-Wagenblatt A."/>
            <person name="Hunziker A."/>
            <person name="Zur Hausen H."/>
            <person name="de Villiers E.M."/>
        </authorList>
    </citation>
    <scope>NUCLEOTIDE SEQUENCE</scope>
</reference>